<comment type="caution">
    <text evidence="1">The sequence shown here is derived from an EMBL/GenBank/DDBJ whole genome shotgun (WGS) entry which is preliminary data.</text>
</comment>
<name>A0AA41MFZ9_SCICA</name>
<reference evidence="1" key="1">
    <citation type="submission" date="2020-03" db="EMBL/GenBank/DDBJ databases">
        <title>Studies in the Genomics of Life Span.</title>
        <authorList>
            <person name="Glass D."/>
        </authorList>
    </citation>
    <scope>NUCLEOTIDE SEQUENCE</scope>
    <source>
        <strain evidence="1">SUZIE</strain>
        <tissue evidence="1">Muscle</tissue>
    </source>
</reference>
<protein>
    <submittedName>
        <fullName evidence="1">Phosphatidylinositol 3,4,5-trisphosphate-dependent Rac exchanger 1 protein</fullName>
    </submittedName>
</protein>
<dbReference type="AlphaFoldDB" id="A0AA41MFZ9"/>
<proteinExistence type="predicted"/>
<evidence type="ECO:0000313" key="1">
    <source>
        <dbReference type="EMBL" id="MBZ3871149.1"/>
    </source>
</evidence>
<evidence type="ECO:0000313" key="2">
    <source>
        <dbReference type="Proteomes" id="UP001166674"/>
    </source>
</evidence>
<keyword evidence="2" id="KW-1185">Reference proteome</keyword>
<gene>
    <name evidence="1" type="ORF">SUZIE_111495</name>
</gene>
<dbReference type="EMBL" id="JAATJV010162131">
    <property type="protein sequence ID" value="MBZ3871149.1"/>
    <property type="molecule type" value="Genomic_DNA"/>
</dbReference>
<dbReference type="Proteomes" id="UP001166674">
    <property type="component" value="Unassembled WGS sequence"/>
</dbReference>
<sequence length="70" mass="7657">MAALSWKCLLVVDGDPQGQSLSDSSGPASASICQEDQGLSFLLKQEDLQLFTKLNVTLKEMKHYVTQIIS</sequence>
<organism evidence="1 2">
    <name type="scientific">Sciurus carolinensis</name>
    <name type="common">Eastern gray squirrel</name>
    <dbReference type="NCBI Taxonomy" id="30640"/>
    <lineage>
        <taxon>Eukaryota</taxon>
        <taxon>Metazoa</taxon>
        <taxon>Chordata</taxon>
        <taxon>Craniata</taxon>
        <taxon>Vertebrata</taxon>
        <taxon>Euteleostomi</taxon>
        <taxon>Mammalia</taxon>
        <taxon>Eutheria</taxon>
        <taxon>Euarchontoglires</taxon>
        <taxon>Glires</taxon>
        <taxon>Rodentia</taxon>
        <taxon>Sciuromorpha</taxon>
        <taxon>Sciuridae</taxon>
        <taxon>Sciurinae</taxon>
        <taxon>Sciurini</taxon>
        <taxon>Sciurus</taxon>
    </lineage>
</organism>
<accession>A0AA41MFZ9</accession>